<dbReference type="InterPro" id="IPR052747">
    <property type="entry name" value="TA_system_RelE_toxin"/>
</dbReference>
<protein>
    <submittedName>
        <fullName evidence="2">mRNA interferase RelE/StbE</fullName>
    </submittedName>
</protein>
<dbReference type="OrthoDB" id="5326046at2"/>
<keyword evidence="3" id="KW-1185">Reference proteome</keyword>
<dbReference type="RefSeq" id="WP_133848517.1">
    <property type="nucleotide sequence ID" value="NZ_SNXZ01000001.1"/>
</dbReference>
<keyword evidence="1" id="KW-1277">Toxin-antitoxin system</keyword>
<name>A0A4R6SRC0_LABRH</name>
<organism evidence="2 3">
    <name type="scientific">Labedaea rhizosphaerae</name>
    <dbReference type="NCBI Taxonomy" id="598644"/>
    <lineage>
        <taxon>Bacteria</taxon>
        <taxon>Bacillati</taxon>
        <taxon>Actinomycetota</taxon>
        <taxon>Actinomycetes</taxon>
        <taxon>Pseudonocardiales</taxon>
        <taxon>Pseudonocardiaceae</taxon>
        <taxon>Labedaea</taxon>
    </lineage>
</organism>
<evidence type="ECO:0000256" key="1">
    <source>
        <dbReference type="ARBA" id="ARBA00022649"/>
    </source>
</evidence>
<dbReference type="SUPFAM" id="SSF143011">
    <property type="entry name" value="RelE-like"/>
    <property type="match status" value="1"/>
</dbReference>
<reference evidence="2 3" key="1">
    <citation type="submission" date="2019-03" db="EMBL/GenBank/DDBJ databases">
        <title>Genomic Encyclopedia of Type Strains, Phase IV (KMG-IV): sequencing the most valuable type-strain genomes for metagenomic binning, comparative biology and taxonomic classification.</title>
        <authorList>
            <person name="Goeker M."/>
        </authorList>
    </citation>
    <scope>NUCLEOTIDE SEQUENCE [LARGE SCALE GENOMIC DNA]</scope>
    <source>
        <strain evidence="2 3">DSM 45361</strain>
    </source>
</reference>
<comment type="caution">
    <text evidence="2">The sequence shown here is derived from an EMBL/GenBank/DDBJ whole genome shotgun (WGS) entry which is preliminary data.</text>
</comment>
<dbReference type="EMBL" id="SNXZ01000001">
    <property type="protein sequence ID" value="TDQ05833.1"/>
    <property type="molecule type" value="Genomic_DNA"/>
</dbReference>
<evidence type="ECO:0000313" key="2">
    <source>
        <dbReference type="EMBL" id="TDQ05833.1"/>
    </source>
</evidence>
<sequence>MSYEIELTSSADKFLGKLNKSQPKDAEIIEDTIEDLGAEPRPPGCRQLTGYPGVWRVRVGNYRICYSVDDGRLIVLVITISTRDDVYEVLKRKMRR</sequence>
<dbReference type="Gene3D" id="3.30.2310.20">
    <property type="entry name" value="RelE-like"/>
    <property type="match status" value="1"/>
</dbReference>
<dbReference type="InterPro" id="IPR007712">
    <property type="entry name" value="RelE/ParE_toxin"/>
</dbReference>
<proteinExistence type="predicted"/>
<dbReference type="AlphaFoldDB" id="A0A4R6SRC0"/>
<gene>
    <name evidence="2" type="ORF">EV186_1011811</name>
</gene>
<dbReference type="Pfam" id="PF05016">
    <property type="entry name" value="ParE_toxin"/>
    <property type="match status" value="1"/>
</dbReference>
<dbReference type="Proteomes" id="UP000295444">
    <property type="component" value="Unassembled WGS sequence"/>
</dbReference>
<dbReference type="PANTHER" id="PTHR38813:SF1">
    <property type="entry name" value="TOXIN RELE1-RELATED"/>
    <property type="match status" value="1"/>
</dbReference>
<dbReference type="PANTHER" id="PTHR38813">
    <property type="match status" value="1"/>
</dbReference>
<accession>A0A4R6SRC0</accession>
<dbReference type="InterPro" id="IPR035093">
    <property type="entry name" value="RelE/ParE_toxin_dom_sf"/>
</dbReference>
<evidence type="ECO:0000313" key="3">
    <source>
        <dbReference type="Proteomes" id="UP000295444"/>
    </source>
</evidence>